<evidence type="ECO:0000313" key="2">
    <source>
        <dbReference type="EMBL" id="MFC7341757.1"/>
    </source>
</evidence>
<evidence type="ECO:0000256" key="1">
    <source>
        <dbReference type="SAM" id="Phobius"/>
    </source>
</evidence>
<reference evidence="3" key="1">
    <citation type="journal article" date="2019" name="Int. J. Syst. Evol. Microbiol.">
        <title>The Global Catalogue of Microorganisms (GCM) 10K type strain sequencing project: providing services to taxonomists for standard genome sequencing and annotation.</title>
        <authorList>
            <consortium name="The Broad Institute Genomics Platform"/>
            <consortium name="The Broad Institute Genome Sequencing Center for Infectious Disease"/>
            <person name="Wu L."/>
            <person name="Ma J."/>
        </authorList>
    </citation>
    <scope>NUCLEOTIDE SEQUENCE [LARGE SCALE GENOMIC DNA]</scope>
    <source>
        <strain evidence="3">WLHS5</strain>
    </source>
</reference>
<protein>
    <submittedName>
        <fullName evidence="2">Uncharacterized protein</fullName>
    </submittedName>
</protein>
<name>A0ABW2LGX8_9PSEU</name>
<gene>
    <name evidence="2" type="ORF">ACFQRI_10065</name>
</gene>
<sequence length="52" mass="5282">MGAIAVAMLVGLVAIGLVVGIVALSAVMITGLKAVNAVHEGRSRLVNRRSRA</sequence>
<comment type="caution">
    <text evidence="2">The sequence shown here is derived from an EMBL/GenBank/DDBJ whole genome shotgun (WGS) entry which is preliminary data.</text>
</comment>
<evidence type="ECO:0000313" key="3">
    <source>
        <dbReference type="Proteomes" id="UP001596504"/>
    </source>
</evidence>
<keyword evidence="1" id="KW-1133">Transmembrane helix</keyword>
<organism evidence="2 3">
    <name type="scientific">Saccharopolyspora griseoalba</name>
    <dbReference type="NCBI Taxonomy" id="1431848"/>
    <lineage>
        <taxon>Bacteria</taxon>
        <taxon>Bacillati</taxon>
        <taxon>Actinomycetota</taxon>
        <taxon>Actinomycetes</taxon>
        <taxon>Pseudonocardiales</taxon>
        <taxon>Pseudonocardiaceae</taxon>
        <taxon>Saccharopolyspora</taxon>
    </lineage>
</organism>
<keyword evidence="1" id="KW-0812">Transmembrane</keyword>
<dbReference type="RefSeq" id="WP_380666950.1">
    <property type="nucleotide sequence ID" value="NZ_JBHTCJ010000004.1"/>
</dbReference>
<accession>A0ABW2LGX8</accession>
<keyword evidence="1" id="KW-0472">Membrane</keyword>
<keyword evidence="3" id="KW-1185">Reference proteome</keyword>
<proteinExistence type="predicted"/>
<dbReference type="EMBL" id="JBHTCJ010000004">
    <property type="protein sequence ID" value="MFC7341757.1"/>
    <property type="molecule type" value="Genomic_DNA"/>
</dbReference>
<feature type="transmembrane region" description="Helical" evidence="1">
    <location>
        <begin position="6"/>
        <end position="32"/>
    </location>
</feature>
<dbReference type="Proteomes" id="UP001596504">
    <property type="component" value="Unassembled WGS sequence"/>
</dbReference>